<dbReference type="SUPFAM" id="SSF47095">
    <property type="entry name" value="HMG-box"/>
    <property type="match status" value="1"/>
</dbReference>
<name>A0A9W8KVF5_9FUNG</name>
<dbReference type="EMBL" id="JANBTW010000245">
    <property type="protein sequence ID" value="KAJ2667974.1"/>
    <property type="molecule type" value="Genomic_DNA"/>
</dbReference>
<organism evidence="1 2">
    <name type="scientific">Coemansia spiralis</name>
    <dbReference type="NCBI Taxonomy" id="417178"/>
    <lineage>
        <taxon>Eukaryota</taxon>
        <taxon>Fungi</taxon>
        <taxon>Fungi incertae sedis</taxon>
        <taxon>Zoopagomycota</taxon>
        <taxon>Kickxellomycotina</taxon>
        <taxon>Kickxellomycetes</taxon>
        <taxon>Kickxellales</taxon>
        <taxon>Kickxellaceae</taxon>
        <taxon>Coemansia</taxon>
    </lineage>
</organism>
<dbReference type="InterPro" id="IPR036910">
    <property type="entry name" value="HMG_box_dom_sf"/>
</dbReference>
<comment type="caution">
    <text evidence="1">The sequence shown here is derived from an EMBL/GenBank/DDBJ whole genome shotgun (WGS) entry which is preliminary data.</text>
</comment>
<evidence type="ECO:0000313" key="2">
    <source>
        <dbReference type="Proteomes" id="UP001151518"/>
    </source>
</evidence>
<accession>A0A9W8KVF5</accession>
<evidence type="ECO:0000313" key="1">
    <source>
        <dbReference type="EMBL" id="KAJ2667974.1"/>
    </source>
</evidence>
<dbReference type="Proteomes" id="UP001151518">
    <property type="component" value="Unassembled WGS sequence"/>
</dbReference>
<dbReference type="OrthoDB" id="5598240at2759"/>
<sequence>MDYTDASPLPIFQFFETAVPDSMPIVTKAMLFDRKSGKLKKKAPNPYMVYRLQLVPHFKGHGYSAEGINKVLSELWKGLNVRGKNAYKLQSRNIQAYLDKENNQVGPLSNFWQLMMTKPSTAAKKEMFKKDLCVPKNTCIPVLYDRHMVPFGDYAVEYEIDGECFNIMFPVWPQDTIYH</sequence>
<gene>
    <name evidence="1" type="ORF">GGI25_006502</name>
</gene>
<proteinExistence type="predicted"/>
<reference evidence="1" key="1">
    <citation type="submission" date="2022-07" db="EMBL/GenBank/DDBJ databases">
        <title>Phylogenomic reconstructions and comparative analyses of Kickxellomycotina fungi.</title>
        <authorList>
            <person name="Reynolds N.K."/>
            <person name="Stajich J.E."/>
            <person name="Barry K."/>
            <person name="Grigoriev I.V."/>
            <person name="Crous P."/>
            <person name="Smith M.E."/>
        </authorList>
    </citation>
    <scope>NUCLEOTIDE SEQUENCE</scope>
    <source>
        <strain evidence="1">NRRL 3115</strain>
    </source>
</reference>
<dbReference type="AlphaFoldDB" id="A0A9W8KVF5"/>
<protein>
    <submittedName>
        <fullName evidence="1">Uncharacterized protein</fullName>
    </submittedName>
</protein>
<feature type="non-terminal residue" evidence="1">
    <location>
        <position position="179"/>
    </location>
</feature>